<keyword evidence="2" id="KW-1185">Reference proteome</keyword>
<name>W9XC79_9EURO</name>
<dbReference type="HOGENOM" id="CLU_1042188_0_0_1"/>
<evidence type="ECO:0000313" key="1">
    <source>
        <dbReference type="EMBL" id="EXJ74536.1"/>
    </source>
</evidence>
<reference evidence="1 2" key="1">
    <citation type="submission" date="2013-03" db="EMBL/GenBank/DDBJ databases">
        <title>The Genome Sequence of Cladophialophora psammophila CBS 110553.</title>
        <authorList>
            <consortium name="The Broad Institute Genomics Platform"/>
            <person name="Cuomo C."/>
            <person name="de Hoog S."/>
            <person name="Gorbushina A."/>
            <person name="Walker B."/>
            <person name="Young S.K."/>
            <person name="Zeng Q."/>
            <person name="Gargeya S."/>
            <person name="Fitzgerald M."/>
            <person name="Haas B."/>
            <person name="Abouelleil A."/>
            <person name="Allen A.W."/>
            <person name="Alvarado L."/>
            <person name="Arachchi H.M."/>
            <person name="Berlin A.M."/>
            <person name="Chapman S.B."/>
            <person name="Gainer-Dewar J."/>
            <person name="Goldberg J."/>
            <person name="Griggs A."/>
            <person name="Gujja S."/>
            <person name="Hansen M."/>
            <person name="Howarth C."/>
            <person name="Imamovic A."/>
            <person name="Ireland A."/>
            <person name="Larimer J."/>
            <person name="McCowan C."/>
            <person name="Murphy C."/>
            <person name="Pearson M."/>
            <person name="Poon T.W."/>
            <person name="Priest M."/>
            <person name="Roberts A."/>
            <person name="Saif S."/>
            <person name="Shea T."/>
            <person name="Sisk P."/>
            <person name="Sykes S."/>
            <person name="Wortman J."/>
            <person name="Nusbaum C."/>
            <person name="Birren B."/>
        </authorList>
    </citation>
    <scope>NUCLEOTIDE SEQUENCE [LARGE SCALE GENOMIC DNA]</scope>
    <source>
        <strain evidence="1 2">CBS 110553</strain>
    </source>
</reference>
<dbReference type="AlphaFoldDB" id="W9XC79"/>
<dbReference type="EMBL" id="AMGX01000003">
    <property type="protein sequence ID" value="EXJ74536.1"/>
    <property type="molecule type" value="Genomic_DNA"/>
</dbReference>
<sequence length="241" mass="26652">MDKLWEKLNKADPWPRQFGNVIKDKQSFISQKLKEIKEKKLTSSSIRCVPSANSLSTLYKQSFDAEIAPLLSSALGSFASGEPTDSTSFSLPIHVQFLGAEGQTYCDAMVQLMKQSGALIFAYDELAGRPSHTSRLQEIWASFEKDKGVSVATIEAGKKVASMEIERLLADRFQEVRDLQSLTGEEEQKGRLLLSHGTDKQEAASKQTLGWGNVARDTEMAIERLCFAGQAQARLLVSCTQ</sequence>
<organism evidence="1 2">
    <name type="scientific">Cladophialophora psammophila CBS 110553</name>
    <dbReference type="NCBI Taxonomy" id="1182543"/>
    <lineage>
        <taxon>Eukaryota</taxon>
        <taxon>Fungi</taxon>
        <taxon>Dikarya</taxon>
        <taxon>Ascomycota</taxon>
        <taxon>Pezizomycotina</taxon>
        <taxon>Eurotiomycetes</taxon>
        <taxon>Chaetothyriomycetidae</taxon>
        <taxon>Chaetothyriales</taxon>
        <taxon>Herpotrichiellaceae</taxon>
        <taxon>Cladophialophora</taxon>
    </lineage>
</organism>
<gene>
    <name evidence="1" type="ORF">A1O5_02832</name>
</gene>
<comment type="caution">
    <text evidence="1">The sequence shown here is derived from an EMBL/GenBank/DDBJ whole genome shotgun (WGS) entry which is preliminary data.</text>
</comment>
<dbReference type="RefSeq" id="XP_007741636.1">
    <property type="nucleotide sequence ID" value="XM_007743446.1"/>
</dbReference>
<dbReference type="Proteomes" id="UP000019471">
    <property type="component" value="Unassembled WGS sequence"/>
</dbReference>
<dbReference type="STRING" id="1182543.W9XC79"/>
<evidence type="ECO:0000313" key="2">
    <source>
        <dbReference type="Proteomes" id="UP000019471"/>
    </source>
</evidence>
<protein>
    <submittedName>
        <fullName evidence="1">Uncharacterized protein</fullName>
    </submittedName>
</protein>
<dbReference type="GeneID" id="19187563"/>
<accession>W9XC79</accession>
<dbReference type="eggNOG" id="ENOG502T7Y4">
    <property type="taxonomic scope" value="Eukaryota"/>
</dbReference>
<dbReference type="OrthoDB" id="4143634at2759"/>
<proteinExistence type="predicted"/>